<protein>
    <submittedName>
        <fullName evidence="2">Oxidoreductase</fullName>
    </submittedName>
</protein>
<keyword evidence="3" id="KW-1185">Reference proteome</keyword>
<evidence type="ECO:0000313" key="3">
    <source>
        <dbReference type="Proteomes" id="UP000326354"/>
    </source>
</evidence>
<dbReference type="Proteomes" id="UP000326354">
    <property type="component" value="Chromosome"/>
</dbReference>
<dbReference type="InterPro" id="IPR011032">
    <property type="entry name" value="GroES-like_sf"/>
</dbReference>
<feature type="domain" description="Enoyl reductase (ER)" evidence="1">
    <location>
        <begin position="3"/>
        <end position="365"/>
    </location>
</feature>
<dbReference type="InterPro" id="IPR036291">
    <property type="entry name" value="NAD(P)-bd_dom_sf"/>
</dbReference>
<evidence type="ECO:0000313" key="2">
    <source>
        <dbReference type="EMBL" id="BBM81682.1"/>
    </source>
</evidence>
<dbReference type="InterPro" id="IPR020843">
    <property type="entry name" value="ER"/>
</dbReference>
<dbReference type="GO" id="GO:0016491">
    <property type="term" value="F:oxidoreductase activity"/>
    <property type="evidence" value="ECO:0007669"/>
    <property type="project" value="InterPro"/>
</dbReference>
<dbReference type="InterPro" id="IPR055170">
    <property type="entry name" value="GFO_IDH_MocA-like_dom"/>
</dbReference>
<dbReference type="PANTHER" id="PTHR43377">
    <property type="entry name" value="BILIVERDIN REDUCTASE A"/>
    <property type="match status" value="1"/>
</dbReference>
<dbReference type="GO" id="GO:0000166">
    <property type="term" value="F:nucleotide binding"/>
    <property type="evidence" value="ECO:0007669"/>
    <property type="project" value="InterPro"/>
</dbReference>
<dbReference type="AlphaFoldDB" id="A0A5S9IHU3"/>
<dbReference type="Pfam" id="PF08240">
    <property type="entry name" value="ADH_N"/>
    <property type="match status" value="1"/>
</dbReference>
<dbReference type="InterPro" id="IPR013154">
    <property type="entry name" value="ADH-like_N"/>
</dbReference>
<dbReference type="Pfam" id="PF22725">
    <property type="entry name" value="GFO_IDH_MocA_C3"/>
    <property type="match status" value="1"/>
</dbReference>
<dbReference type="InterPro" id="IPR013149">
    <property type="entry name" value="ADH-like_C"/>
</dbReference>
<dbReference type="InterPro" id="IPR051450">
    <property type="entry name" value="Gfo/Idh/MocA_Oxidoreductases"/>
</dbReference>
<proteinExistence type="predicted"/>
<organism evidence="2 3">
    <name type="scientific">Uabimicrobium amorphum</name>
    <dbReference type="NCBI Taxonomy" id="2596890"/>
    <lineage>
        <taxon>Bacteria</taxon>
        <taxon>Pseudomonadati</taxon>
        <taxon>Planctomycetota</taxon>
        <taxon>Candidatus Uabimicrobiia</taxon>
        <taxon>Candidatus Uabimicrobiales</taxon>
        <taxon>Candidatus Uabimicrobiaceae</taxon>
        <taxon>Candidatus Uabimicrobium</taxon>
    </lineage>
</organism>
<dbReference type="Pfam" id="PF00107">
    <property type="entry name" value="ADH_zinc_N"/>
    <property type="match status" value="1"/>
</dbReference>
<dbReference type="SMART" id="SM00829">
    <property type="entry name" value="PKS_ER"/>
    <property type="match status" value="1"/>
</dbReference>
<dbReference type="EMBL" id="AP019860">
    <property type="protein sequence ID" value="BBM81682.1"/>
    <property type="molecule type" value="Genomic_DNA"/>
</dbReference>
<dbReference type="RefSeq" id="WP_151965955.1">
    <property type="nucleotide sequence ID" value="NZ_AP019860.1"/>
</dbReference>
<evidence type="ECO:0000259" key="1">
    <source>
        <dbReference type="SMART" id="SM00829"/>
    </source>
</evidence>
<sequence length="703" mass="77979">MKQLLQNLKTGEISIATLPEPSLQKGHLLIETATSLISAGTERMLLQFGRAGMIGKARQQPDKVKQVLYKIQQEGLLPTMEAVFSRLDEPMPLGYSNVGRIVAVGEDVANFQVGDRVVSNGAHAEFVSIPQNLCAKIPDNVDDEQAAFTILGAIALQGIRLCQPTIGETVVVVGLGVIGQLAAQILHSSGVNVLATDMDATRVQIAQQLGIKALHITPDTDVVSYAIEESGGNGVDGVVITAATHSNEPIVQSAAMCRKRGRIVLVGVVGLDIPRNIFYEKELSFQVSCSYGAGRYDKLYEEKGHDYPIAYVRWTENRNFQTILQLISQQKLHILPLVSDKFRLEEAQTAYDKILSKEKTLGVVLQYAAQKNRETRIDFVTHKEQQQQIAVGIIGAGVFSKRTLLPILRKQKVQVVGIASQRGLNASHLAKKYNIGYATSNYQDLLKDEKINAIFITTPHHLHAQMILECFRYKKHTFVEKPLCIHEKELDEISAAYKKLDNILFTVGFNRRFAPHSKKIQSLLANENAAKCIHITVNSGFLPSDHWLQDLKVGGGRIVGEGCHFIDLALFFAQSTITSVYATSIQSNADNVTLQLTFANKSIATIHYWSNGHKSYPKEKVEIYCNGKILILDNFKQLRGYGYPSFRKFHLRNQDKGHSNEVQCFFDSLQNAKSCISFAEMYQVTKTSFAAMESLKTGNAISL</sequence>
<dbReference type="KEGG" id="uam:UABAM_00021"/>
<dbReference type="Gene3D" id="3.30.360.10">
    <property type="entry name" value="Dihydrodipicolinate Reductase, domain 2"/>
    <property type="match status" value="1"/>
</dbReference>
<dbReference type="SUPFAM" id="SSF51735">
    <property type="entry name" value="NAD(P)-binding Rossmann-fold domains"/>
    <property type="match status" value="2"/>
</dbReference>
<dbReference type="OrthoDB" id="9815825at2"/>
<dbReference type="Gene3D" id="3.90.180.10">
    <property type="entry name" value="Medium-chain alcohol dehydrogenases, catalytic domain"/>
    <property type="match status" value="1"/>
</dbReference>
<dbReference type="InterPro" id="IPR000683">
    <property type="entry name" value="Gfo/Idh/MocA-like_OxRdtase_N"/>
</dbReference>
<accession>A0A5S9IHU3</accession>
<dbReference type="SUPFAM" id="SSF50129">
    <property type="entry name" value="GroES-like"/>
    <property type="match status" value="1"/>
</dbReference>
<dbReference type="Pfam" id="PF01408">
    <property type="entry name" value="GFO_IDH_MocA"/>
    <property type="match status" value="1"/>
</dbReference>
<dbReference type="PANTHER" id="PTHR43377:SF1">
    <property type="entry name" value="BILIVERDIN REDUCTASE A"/>
    <property type="match status" value="1"/>
</dbReference>
<gene>
    <name evidence="2" type="ORF">UABAM_00021</name>
</gene>
<name>A0A5S9IHU3_UABAM</name>
<reference evidence="2 3" key="1">
    <citation type="submission" date="2019-08" db="EMBL/GenBank/DDBJ databases">
        <title>Complete genome sequence of Candidatus Uab amorphum.</title>
        <authorList>
            <person name="Shiratori T."/>
            <person name="Suzuki S."/>
            <person name="Kakizawa Y."/>
            <person name="Ishida K."/>
        </authorList>
    </citation>
    <scope>NUCLEOTIDE SEQUENCE [LARGE SCALE GENOMIC DNA]</scope>
    <source>
        <strain evidence="2 3">SRT547</strain>
    </source>
</reference>
<dbReference type="Gene3D" id="3.40.50.720">
    <property type="entry name" value="NAD(P)-binding Rossmann-like Domain"/>
    <property type="match status" value="2"/>
</dbReference>
<dbReference type="CDD" id="cd08255">
    <property type="entry name" value="2-desacetyl-2-hydroxyethyl_bacteriochlorophyllide_like"/>
    <property type="match status" value="1"/>
</dbReference>
<dbReference type="SUPFAM" id="SSF55347">
    <property type="entry name" value="Glyceraldehyde-3-phosphate dehydrogenase-like, C-terminal domain"/>
    <property type="match status" value="1"/>
</dbReference>